<feature type="transmembrane region" description="Helical" evidence="2">
    <location>
        <begin position="857"/>
        <end position="876"/>
    </location>
</feature>
<reference evidence="5" key="1">
    <citation type="submission" date="2016-04" db="EMBL/GenBank/DDBJ databases">
        <authorList>
            <person name="Nguyen H.D."/>
            <person name="Samba Siva P."/>
            <person name="Cullis J."/>
            <person name="Levesque C.A."/>
            <person name="Hambleton S."/>
        </authorList>
    </citation>
    <scope>NUCLEOTIDE SEQUENCE</scope>
    <source>
        <strain evidence="5">DAOMC 236416</strain>
    </source>
</reference>
<feature type="transmembrane region" description="Helical" evidence="2">
    <location>
        <begin position="792"/>
        <end position="811"/>
    </location>
</feature>
<feature type="compositionally biased region" description="Polar residues" evidence="1">
    <location>
        <begin position="138"/>
        <end position="148"/>
    </location>
</feature>
<evidence type="ECO:0008006" key="7">
    <source>
        <dbReference type="Google" id="ProtNLM"/>
    </source>
</evidence>
<sequence length="1002" mass="108546">MPKPSSGPESTRVQVRRKTSRSAAHRILLHAIGILALGTLPSRATATASISALVSGPPAVEALTGPTSRPPGFLDISARHGNHGHEDEEEEMEEHKQHAPSQEHSAESSAPISQPNAPSEHTHSNIHGHSHSHERPSQPAQSTSYSNFTHDHAPFIAAEDLPDPWTAGPLLRPIPPPPPGQWGGHHHHGNAPALTEFNETALFYSKGAAPLSYVEWDMNWGPARTNELRRFVAAGEGESDGQPLMGAVDGRWRKLFDERDPARRASLNKAMKKMVEKEEPARHGRLMAAHVAGCIIACFVLLPLTLAFRAANSSLAPLSALAYLVTLFSSLLLGGLYKALTPSLFAPNSHGKMGWVLFWISSGVFALDIIRLLQQIASVFVGPRAAGSGRWRTLWSRISSSGSSYSDAIALGEYEPCHPSEARSMLRYAHAHEEGRAQKAMSLSKDIDNDERPQATPRPVQRNGSSSSSGSSGCTAAEEGHYSSPTGTLVGTPRVSLNGSQFTTPWTNSGATRSASPTSQADLRNEHELDHMEARGRGPIRQHRRGLSSISTLWEREALPKRDLAVSADEHSPASTLSLPAVKKARQTWLQALVRYAHVTVARSLPVLAFATSYTGLTVYAGACRSNTINGCAAHGIKGGIFFWFGLLTFGRYVGAYAEHGWAWNARPKPKSNGSFSVPSAEFVESLVIFLYGISNTWMERFAAKAGDPYSVKEVQHISIAVMYWFAGMLGMLIEMGWTKRLLGLPIVLTHPSARQKVRTSRNGEELSTEDADEYAAELVDRQRAPPSYAGSFNPFPALCIGVTGVAMAAHHQDYVYEVQVHALWGNLLASFAILRCLTYFFLYLRPATASILPGRPPTEALAALALTCGGMVFMLSSEEVSFLAMRTGWSDIMMISNVTVAVVCLLFCGIAGMFIIKAWAVKRELRKSGRGQGRMPASRARGADVAGTATRRASMTAVSPTSASVSVFIVGDEEGEDEEMMGTTVRSAAEHDAMRNGSFRF</sequence>
<dbReference type="AlphaFoldDB" id="A0A177TY47"/>
<feature type="transmembrane region" description="Helical" evidence="2">
    <location>
        <begin position="896"/>
        <end position="921"/>
    </location>
</feature>
<dbReference type="Pfam" id="PF10348">
    <property type="entry name" value="DUF2427"/>
    <property type="match status" value="1"/>
</dbReference>
<feature type="transmembrane region" description="Helical" evidence="2">
    <location>
        <begin position="676"/>
        <end position="695"/>
    </location>
</feature>
<evidence type="ECO:0000259" key="3">
    <source>
        <dbReference type="Pfam" id="PF10348"/>
    </source>
</evidence>
<dbReference type="Pfam" id="PF10355">
    <property type="entry name" value="Ytp1"/>
    <property type="match status" value="1"/>
</dbReference>
<evidence type="ECO:0000313" key="5">
    <source>
        <dbReference type="EMBL" id="KAE8250024.1"/>
    </source>
</evidence>
<feature type="compositionally biased region" description="Polar residues" evidence="1">
    <location>
        <begin position="483"/>
        <end position="522"/>
    </location>
</feature>
<feature type="transmembrane region" description="Helical" evidence="2">
    <location>
        <begin position="320"/>
        <end position="340"/>
    </location>
</feature>
<evidence type="ECO:0000259" key="4">
    <source>
        <dbReference type="Pfam" id="PF10355"/>
    </source>
</evidence>
<organism evidence="5 6">
    <name type="scientific">Tilletia indica</name>
    <dbReference type="NCBI Taxonomy" id="43049"/>
    <lineage>
        <taxon>Eukaryota</taxon>
        <taxon>Fungi</taxon>
        <taxon>Dikarya</taxon>
        <taxon>Basidiomycota</taxon>
        <taxon>Ustilaginomycotina</taxon>
        <taxon>Exobasidiomycetes</taxon>
        <taxon>Tilletiales</taxon>
        <taxon>Tilletiaceae</taxon>
        <taxon>Tilletia</taxon>
    </lineage>
</organism>
<feature type="transmembrane region" description="Helical" evidence="2">
    <location>
        <begin position="823"/>
        <end position="845"/>
    </location>
</feature>
<feature type="transmembrane region" description="Helical" evidence="2">
    <location>
        <begin position="352"/>
        <end position="370"/>
    </location>
</feature>
<feature type="domain" description="DUF2427" evidence="3">
    <location>
        <begin position="277"/>
        <end position="362"/>
    </location>
</feature>
<feature type="region of interest" description="Disordered" evidence="1">
    <location>
        <begin position="435"/>
        <end position="524"/>
    </location>
</feature>
<keyword evidence="6" id="KW-1185">Reference proteome</keyword>
<evidence type="ECO:0000256" key="2">
    <source>
        <dbReference type="SAM" id="Phobius"/>
    </source>
</evidence>
<feature type="compositionally biased region" description="Polar residues" evidence="1">
    <location>
        <begin position="99"/>
        <end position="119"/>
    </location>
</feature>
<feature type="region of interest" description="Disordered" evidence="1">
    <location>
        <begin position="59"/>
        <end position="148"/>
    </location>
</feature>
<name>A0A177TY47_9BASI</name>
<keyword evidence="2" id="KW-1133">Transmembrane helix</keyword>
<proteinExistence type="predicted"/>
<accession>A0A177TY47</accession>
<keyword evidence="2" id="KW-0812">Transmembrane</keyword>
<feature type="transmembrane region" description="Helical" evidence="2">
    <location>
        <begin position="715"/>
        <end position="734"/>
    </location>
</feature>
<dbReference type="Proteomes" id="UP000077521">
    <property type="component" value="Unassembled WGS sequence"/>
</dbReference>
<dbReference type="InterPro" id="IPR018825">
    <property type="entry name" value="DUF2427"/>
</dbReference>
<feature type="transmembrane region" description="Helical" evidence="2">
    <location>
        <begin position="287"/>
        <end position="308"/>
    </location>
</feature>
<dbReference type="InterPro" id="IPR018827">
    <property type="entry name" value="YTP1_C"/>
</dbReference>
<dbReference type="PANTHER" id="PTHR31685:SF3">
    <property type="entry name" value="INTEGRAL MEMBRANE PROTEIN (AFU_ORTHOLOGUE AFUA_6G12730)"/>
    <property type="match status" value="1"/>
</dbReference>
<feature type="compositionally biased region" description="Low complexity" evidence="1">
    <location>
        <begin position="464"/>
        <end position="473"/>
    </location>
</feature>
<evidence type="ECO:0000256" key="1">
    <source>
        <dbReference type="SAM" id="MobiDB-lite"/>
    </source>
</evidence>
<keyword evidence="2" id="KW-0472">Membrane</keyword>
<evidence type="ECO:0000313" key="6">
    <source>
        <dbReference type="Proteomes" id="UP000077521"/>
    </source>
</evidence>
<feature type="domain" description="Protein YTP1-like C-terminal" evidence="4">
    <location>
        <begin position="609"/>
        <end position="918"/>
    </location>
</feature>
<comment type="caution">
    <text evidence="5">The sequence shown here is derived from an EMBL/GenBank/DDBJ whole genome shotgun (WGS) entry which is preliminary data.</text>
</comment>
<reference evidence="5" key="2">
    <citation type="journal article" date="2019" name="IMA Fungus">
        <title>Genome sequencing and comparison of five Tilletia species to identify candidate genes for the detection of regulated species infecting wheat.</title>
        <authorList>
            <person name="Nguyen H.D.T."/>
            <person name="Sultana T."/>
            <person name="Kesanakurti P."/>
            <person name="Hambleton S."/>
        </authorList>
    </citation>
    <scope>NUCLEOTIDE SEQUENCE</scope>
    <source>
        <strain evidence="5">DAOMC 236416</strain>
    </source>
</reference>
<dbReference type="PANTHER" id="PTHR31685">
    <property type="entry name" value="INTEGRAL MEMBRANE PROTEIN (AFU_ORTHOLOGUE AFUA_6G12730)-RELATED"/>
    <property type="match status" value="1"/>
</dbReference>
<gene>
    <name evidence="5" type="ORF">A4X13_0g4977</name>
</gene>
<protein>
    <recommendedName>
        <fullName evidence="7">Protein YTP1-like C-terminal domain-containing protein</fullName>
    </recommendedName>
</protein>
<dbReference type="EMBL" id="LWDF02000355">
    <property type="protein sequence ID" value="KAE8250024.1"/>
    <property type="molecule type" value="Genomic_DNA"/>
</dbReference>